<dbReference type="SUPFAM" id="SSF52821">
    <property type="entry name" value="Rhodanese/Cell cycle control phosphatase"/>
    <property type="match status" value="1"/>
</dbReference>
<evidence type="ECO:0000259" key="2">
    <source>
        <dbReference type="PROSITE" id="PS50206"/>
    </source>
</evidence>
<gene>
    <name evidence="1" type="primary">trhO</name>
    <name evidence="3" type="ORF">KIH39_17295</name>
</gene>
<proteinExistence type="inferred from homology"/>
<dbReference type="Proteomes" id="UP000676194">
    <property type="component" value="Chromosome"/>
</dbReference>
<dbReference type="PROSITE" id="PS50206">
    <property type="entry name" value="RHODANESE_3"/>
    <property type="match status" value="1"/>
</dbReference>
<dbReference type="PANTHER" id="PTHR43268">
    <property type="entry name" value="THIOSULFATE SULFURTRANSFERASE/RHODANESE-LIKE DOMAIN-CONTAINING PROTEIN 2"/>
    <property type="match status" value="1"/>
</dbReference>
<dbReference type="InterPro" id="IPR001763">
    <property type="entry name" value="Rhodanese-like_dom"/>
</dbReference>
<dbReference type="Gene3D" id="3.40.250.10">
    <property type="entry name" value="Rhodanese-like domain"/>
    <property type="match status" value="1"/>
</dbReference>
<dbReference type="HAMAP" id="MF_00469">
    <property type="entry name" value="TrhO"/>
    <property type="match status" value="1"/>
</dbReference>
<dbReference type="NCBIfam" id="NF001136">
    <property type="entry name" value="PRK00142.1-4"/>
    <property type="match status" value="1"/>
</dbReference>
<dbReference type="GO" id="GO:0016705">
    <property type="term" value="F:oxidoreductase activity, acting on paired donors, with incorporation or reduction of molecular oxygen"/>
    <property type="evidence" value="ECO:0007669"/>
    <property type="project" value="UniProtKB-UniRule"/>
</dbReference>
<keyword evidence="4" id="KW-1185">Reference proteome</keyword>
<evidence type="ECO:0000313" key="4">
    <source>
        <dbReference type="Proteomes" id="UP000676194"/>
    </source>
</evidence>
<dbReference type="PANTHER" id="PTHR43268:SF3">
    <property type="entry name" value="RHODANESE-LIKE DOMAIN-CONTAINING PROTEIN 7-RELATED"/>
    <property type="match status" value="1"/>
</dbReference>
<comment type="similarity">
    <text evidence="1">Belongs to the TrhO family.</text>
</comment>
<dbReference type="GO" id="GO:0006400">
    <property type="term" value="P:tRNA modification"/>
    <property type="evidence" value="ECO:0007669"/>
    <property type="project" value="UniProtKB-UniRule"/>
</dbReference>
<evidence type="ECO:0000313" key="3">
    <source>
        <dbReference type="EMBL" id="QVL30601.1"/>
    </source>
</evidence>
<dbReference type="Pfam" id="PF17773">
    <property type="entry name" value="UPF0176_N"/>
    <property type="match status" value="1"/>
</dbReference>
<comment type="function">
    <text evidence="1">Catalyzes oxygen-dependent 5-hydroxyuridine (ho5U) modification at position 34 in tRNAs.</text>
</comment>
<dbReference type="Pfam" id="PF00581">
    <property type="entry name" value="Rhodanese"/>
    <property type="match status" value="1"/>
</dbReference>
<reference evidence="3" key="1">
    <citation type="submission" date="2021-05" db="EMBL/GenBank/DDBJ databases">
        <title>Complete genome sequence of the cellulolytic planctomycete Telmatocola sphagniphila SP2T and characterization of the first cellulase from planctomycetes.</title>
        <authorList>
            <person name="Rakitin A.L."/>
            <person name="Beletsky A.V."/>
            <person name="Naumoff D.G."/>
            <person name="Kulichevskaya I.S."/>
            <person name="Mardanov A.V."/>
            <person name="Ravin N.V."/>
            <person name="Dedysh S.N."/>
        </authorList>
    </citation>
    <scope>NUCLEOTIDE SEQUENCE</scope>
    <source>
        <strain evidence="3">SP2T</strain>
    </source>
</reference>
<sequence length="240" mass="27002">MACFYHFFDFADFASHRTPLRDFLLEKEIKGTILLASEGINGTVAGSRESIDALLTKLRSLPGLGQLVHKESLHNTQPFQRTKVRLKKETIAFGKPIAPEVLAETYRTPRQWNDLIQSPDVLVLDTRNDYEVELGSFQGAVDPKIPTFKALVQYVEEHLDPAKHTKIATYCTGGIRCEKFASYLKSKGFPEVYQLQGGILKYLEEIPDEESLWKGHCFVFDERVGVGHGLKAITSTDSNP</sequence>
<dbReference type="AlphaFoldDB" id="A0A8E6B2P2"/>
<comment type="catalytic activity">
    <reaction evidence="1">
        <text>uridine(34) in tRNA + AH2 + O2 = 5-hydroxyuridine(34) in tRNA + A + H2O</text>
        <dbReference type="Rhea" id="RHEA:64224"/>
        <dbReference type="Rhea" id="RHEA-COMP:11727"/>
        <dbReference type="Rhea" id="RHEA-COMP:13381"/>
        <dbReference type="ChEBI" id="CHEBI:13193"/>
        <dbReference type="ChEBI" id="CHEBI:15377"/>
        <dbReference type="ChEBI" id="CHEBI:15379"/>
        <dbReference type="ChEBI" id="CHEBI:17499"/>
        <dbReference type="ChEBI" id="CHEBI:65315"/>
        <dbReference type="ChEBI" id="CHEBI:136877"/>
    </reaction>
</comment>
<name>A0A8E6B2P2_9BACT</name>
<dbReference type="EC" id="1.14.-.-" evidence="1"/>
<protein>
    <recommendedName>
        <fullName evidence="1">tRNA uridine(34) hydroxylase</fullName>
        <ecNumber evidence="1">1.14.-.-</ecNumber>
    </recommendedName>
    <alternativeName>
        <fullName evidence="1">tRNA hydroxylation protein O</fullName>
    </alternativeName>
</protein>
<feature type="domain" description="Rhodanese" evidence="2">
    <location>
        <begin position="117"/>
        <end position="211"/>
    </location>
</feature>
<dbReference type="InterPro" id="IPR036873">
    <property type="entry name" value="Rhodanese-like_dom_sf"/>
</dbReference>
<dbReference type="EMBL" id="CP074694">
    <property type="protein sequence ID" value="QVL30601.1"/>
    <property type="molecule type" value="Genomic_DNA"/>
</dbReference>
<keyword evidence="1" id="KW-0560">Oxidoreductase</keyword>
<dbReference type="CDD" id="cd01518">
    <property type="entry name" value="RHOD_YceA"/>
    <property type="match status" value="1"/>
</dbReference>
<dbReference type="Gene3D" id="3.30.70.100">
    <property type="match status" value="1"/>
</dbReference>
<dbReference type="KEGG" id="tsph:KIH39_17295"/>
<dbReference type="InterPro" id="IPR020936">
    <property type="entry name" value="TrhO"/>
</dbReference>
<organism evidence="3 4">
    <name type="scientific">Telmatocola sphagniphila</name>
    <dbReference type="NCBI Taxonomy" id="1123043"/>
    <lineage>
        <taxon>Bacteria</taxon>
        <taxon>Pseudomonadati</taxon>
        <taxon>Planctomycetota</taxon>
        <taxon>Planctomycetia</taxon>
        <taxon>Gemmatales</taxon>
        <taxon>Gemmataceae</taxon>
    </lineage>
</organism>
<accession>A0A8E6B2P2</accession>
<keyword evidence="1" id="KW-0819">tRNA processing</keyword>
<dbReference type="RefSeq" id="WP_213494472.1">
    <property type="nucleotide sequence ID" value="NZ_CP074694.1"/>
</dbReference>
<dbReference type="SMART" id="SM00450">
    <property type="entry name" value="RHOD"/>
    <property type="match status" value="1"/>
</dbReference>
<dbReference type="InterPro" id="IPR040503">
    <property type="entry name" value="TRHO_N"/>
</dbReference>
<evidence type="ECO:0000256" key="1">
    <source>
        <dbReference type="HAMAP-Rule" id="MF_00469"/>
    </source>
</evidence>